<comment type="subcellular location">
    <subcellularLocation>
        <location evidence="1 7">Cell membrane</location>
        <topology evidence="1 7">Multi-pass membrane protein</topology>
    </subcellularLocation>
</comment>
<dbReference type="Proteomes" id="UP001237448">
    <property type="component" value="Unassembled WGS sequence"/>
</dbReference>
<dbReference type="Pfam" id="PF00528">
    <property type="entry name" value="BPD_transp_1"/>
    <property type="match status" value="1"/>
</dbReference>
<gene>
    <name evidence="9" type="ORF">J3R73_005998</name>
</gene>
<sequence length="289" mass="31118">MKPGGALPSRGRRPSVPDWLATMDWSARLGAVVMVVYAVVTLAVPLLAPHGESEIVGSAFDPWSAAFPLGTDNLGRDMLSRLLFGIRNTIGISIAASALSFMAGCSLGLLSAAVGGWFDFVLCRVVDVMMSVPQLIFSLLLLTILGTSIPVLILVIALMEATRLFRLSRALGMDVAAMDYMNVARMRGEGSFWLVRREILPNVRKILIAEAGLRFCFVFLLISALSFMGLGLQPPAADLGSMVRENADLITYGDITPMLPAAAIGVLTIAVNFVSDWYIRKTARPDASR</sequence>
<dbReference type="PANTHER" id="PTHR43386">
    <property type="entry name" value="OLIGOPEPTIDE TRANSPORT SYSTEM PERMEASE PROTEIN APPC"/>
    <property type="match status" value="1"/>
</dbReference>
<protein>
    <submittedName>
        <fullName evidence="9">Peptide/nickel transport system permease protein</fullName>
    </submittedName>
</protein>
<keyword evidence="6 7" id="KW-0472">Membrane</keyword>
<dbReference type="InterPro" id="IPR000515">
    <property type="entry name" value="MetI-like"/>
</dbReference>
<dbReference type="SUPFAM" id="SSF161098">
    <property type="entry name" value="MetI-like"/>
    <property type="match status" value="1"/>
</dbReference>
<evidence type="ECO:0000256" key="2">
    <source>
        <dbReference type="ARBA" id="ARBA00022448"/>
    </source>
</evidence>
<feature type="transmembrane region" description="Helical" evidence="7">
    <location>
        <begin position="90"/>
        <end position="115"/>
    </location>
</feature>
<comment type="caution">
    <text evidence="9">The sequence shown here is derived from an EMBL/GenBank/DDBJ whole genome shotgun (WGS) entry which is preliminary data.</text>
</comment>
<evidence type="ECO:0000256" key="4">
    <source>
        <dbReference type="ARBA" id="ARBA00022692"/>
    </source>
</evidence>
<keyword evidence="10" id="KW-1185">Reference proteome</keyword>
<evidence type="ECO:0000256" key="6">
    <source>
        <dbReference type="ARBA" id="ARBA00023136"/>
    </source>
</evidence>
<evidence type="ECO:0000259" key="8">
    <source>
        <dbReference type="PROSITE" id="PS50928"/>
    </source>
</evidence>
<dbReference type="InterPro" id="IPR050366">
    <property type="entry name" value="BP-dependent_transpt_permease"/>
</dbReference>
<dbReference type="InterPro" id="IPR035906">
    <property type="entry name" value="MetI-like_sf"/>
</dbReference>
<proteinExistence type="inferred from homology"/>
<feature type="transmembrane region" description="Helical" evidence="7">
    <location>
        <begin position="135"/>
        <end position="159"/>
    </location>
</feature>
<keyword evidence="4 7" id="KW-0812">Transmembrane</keyword>
<feature type="domain" description="ABC transmembrane type-1" evidence="8">
    <location>
        <begin position="86"/>
        <end position="279"/>
    </location>
</feature>
<dbReference type="PROSITE" id="PS50928">
    <property type="entry name" value="ABC_TM1"/>
    <property type="match status" value="1"/>
</dbReference>
<organism evidence="9 10">
    <name type="scientific">Labrys monachus</name>
    <dbReference type="NCBI Taxonomy" id="217067"/>
    <lineage>
        <taxon>Bacteria</taxon>
        <taxon>Pseudomonadati</taxon>
        <taxon>Pseudomonadota</taxon>
        <taxon>Alphaproteobacteria</taxon>
        <taxon>Hyphomicrobiales</taxon>
        <taxon>Xanthobacteraceae</taxon>
        <taxon>Labrys</taxon>
    </lineage>
</organism>
<evidence type="ECO:0000313" key="10">
    <source>
        <dbReference type="Proteomes" id="UP001237448"/>
    </source>
</evidence>
<accession>A0ABU0FNL7</accession>
<evidence type="ECO:0000256" key="3">
    <source>
        <dbReference type="ARBA" id="ARBA00022475"/>
    </source>
</evidence>
<dbReference type="PANTHER" id="PTHR43386:SF25">
    <property type="entry name" value="PEPTIDE ABC TRANSPORTER PERMEASE PROTEIN"/>
    <property type="match status" value="1"/>
</dbReference>
<dbReference type="RefSeq" id="WP_307436131.1">
    <property type="nucleotide sequence ID" value="NZ_JAUSVK010000001.1"/>
</dbReference>
<evidence type="ECO:0000256" key="5">
    <source>
        <dbReference type="ARBA" id="ARBA00022989"/>
    </source>
</evidence>
<feature type="transmembrane region" description="Helical" evidence="7">
    <location>
        <begin position="258"/>
        <end position="279"/>
    </location>
</feature>
<feature type="transmembrane region" description="Helical" evidence="7">
    <location>
        <begin position="25"/>
        <end position="48"/>
    </location>
</feature>
<keyword evidence="5 7" id="KW-1133">Transmembrane helix</keyword>
<dbReference type="Gene3D" id="1.10.3720.10">
    <property type="entry name" value="MetI-like"/>
    <property type="match status" value="1"/>
</dbReference>
<keyword evidence="3" id="KW-1003">Cell membrane</keyword>
<feature type="transmembrane region" description="Helical" evidence="7">
    <location>
        <begin position="211"/>
        <end position="232"/>
    </location>
</feature>
<evidence type="ECO:0000256" key="7">
    <source>
        <dbReference type="RuleBase" id="RU363032"/>
    </source>
</evidence>
<dbReference type="CDD" id="cd06261">
    <property type="entry name" value="TM_PBP2"/>
    <property type="match status" value="1"/>
</dbReference>
<name>A0ABU0FNL7_9HYPH</name>
<evidence type="ECO:0000313" key="9">
    <source>
        <dbReference type="EMBL" id="MDQ0396206.1"/>
    </source>
</evidence>
<comment type="similarity">
    <text evidence="7">Belongs to the binding-protein-dependent transport system permease family.</text>
</comment>
<evidence type="ECO:0000256" key="1">
    <source>
        <dbReference type="ARBA" id="ARBA00004651"/>
    </source>
</evidence>
<reference evidence="9 10" key="1">
    <citation type="submission" date="2023-07" db="EMBL/GenBank/DDBJ databases">
        <title>Genomic Encyclopedia of Type Strains, Phase IV (KMG-IV): sequencing the most valuable type-strain genomes for metagenomic binning, comparative biology and taxonomic classification.</title>
        <authorList>
            <person name="Goeker M."/>
        </authorList>
    </citation>
    <scope>NUCLEOTIDE SEQUENCE [LARGE SCALE GENOMIC DNA]</scope>
    <source>
        <strain evidence="9 10">DSM 5896</strain>
    </source>
</reference>
<keyword evidence="2 7" id="KW-0813">Transport</keyword>
<dbReference type="EMBL" id="JAUSVK010000001">
    <property type="protein sequence ID" value="MDQ0396206.1"/>
    <property type="molecule type" value="Genomic_DNA"/>
</dbReference>